<organism evidence="6">
    <name type="scientific">freshwater metagenome</name>
    <dbReference type="NCBI Taxonomy" id="449393"/>
    <lineage>
        <taxon>unclassified sequences</taxon>
        <taxon>metagenomes</taxon>
        <taxon>ecological metagenomes</taxon>
    </lineage>
</organism>
<feature type="region of interest" description="Disordered" evidence="4">
    <location>
        <begin position="83"/>
        <end position="103"/>
    </location>
</feature>
<dbReference type="InterPro" id="IPR057264">
    <property type="entry name" value="Ribosomal_uL24_C"/>
</dbReference>
<dbReference type="EMBL" id="CAFBPB010000004">
    <property type="protein sequence ID" value="CAB4995155.1"/>
    <property type="molecule type" value="Genomic_DNA"/>
</dbReference>
<feature type="compositionally biased region" description="Basic residues" evidence="4">
    <location>
        <begin position="94"/>
        <end position="103"/>
    </location>
</feature>
<reference evidence="6" key="1">
    <citation type="submission" date="2020-05" db="EMBL/GenBank/DDBJ databases">
        <authorList>
            <person name="Chiriac C."/>
            <person name="Salcher M."/>
            <person name="Ghai R."/>
            <person name="Kavagutti S V."/>
        </authorList>
    </citation>
    <scope>NUCLEOTIDE SEQUENCE</scope>
</reference>
<name>A0A6J7J6F0_9ZZZZ</name>
<dbReference type="InterPro" id="IPR014722">
    <property type="entry name" value="Rib_uL2_dom2"/>
</dbReference>
<dbReference type="CDD" id="cd06089">
    <property type="entry name" value="KOW_RPL26"/>
    <property type="match status" value="1"/>
</dbReference>
<dbReference type="AlphaFoldDB" id="A0A6J7J6F0"/>
<dbReference type="GO" id="GO:0005840">
    <property type="term" value="C:ribosome"/>
    <property type="evidence" value="ECO:0007669"/>
    <property type="project" value="UniProtKB-KW"/>
</dbReference>
<protein>
    <submittedName>
        <fullName evidence="6">Unannotated protein</fullName>
    </submittedName>
</protein>
<dbReference type="SMART" id="SM00739">
    <property type="entry name" value="KOW"/>
    <property type="match status" value="1"/>
</dbReference>
<dbReference type="PROSITE" id="PS01108">
    <property type="entry name" value="RIBOSOMAL_L24"/>
    <property type="match status" value="1"/>
</dbReference>
<proteinExistence type="inferred from homology"/>
<dbReference type="NCBIfam" id="TIGR01079">
    <property type="entry name" value="rplX_bact"/>
    <property type="match status" value="1"/>
</dbReference>
<dbReference type="Gene3D" id="2.30.30.30">
    <property type="match status" value="1"/>
</dbReference>
<dbReference type="GO" id="GO:0003723">
    <property type="term" value="F:RNA binding"/>
    <property type="evidence" value="ECO:0007669"/>
    <property type="project" value="InterPro"/>
</dbReference>
<evidence type="ECO:0000313" key="7">
    <source>
        <dbReference type="EMBL" id="CAB4995155.1"/>
    </source>
</evidence>
<dbReference type="EMBL" id="CAFBNG010000065">
    <property type="protein sequence ID" value="CAB4938134.1"/>
    <property type="molecule type" value="Genomic_DNA"/>
</dbReference>
<dbReference type="HAMAP" id="MF_01326_B">
    <property type="entry name" value="Ribosomal_uL24_B"/>
    <property type="match status" value="1"/>
</dbReference>
<gene>
    <name evidence="6" type="ORF">UFOPK3774_00468</name>
    <name evidence="7" type="ORF">UFOPK4049_00076</name>
</gene>
<evidence type="ECO:0000313" key="6">
    <source>
        <dbReference type="EMBL" id="CAB4938134.1"/>
    </source>
</evidence>
<keyword evidence="2" id="KW-0689">Ribosomal protein</keyword>
<dbReference type="InterPro" id="IPR008991">
    <property type="entry name" value="Translation_prot_SH3-like_sf"/>
</dbReference>
<keyword evidence="3" id="KW-0687">Ribonucleoprotein</keyword>
<dbReference type="PANTHER" id="PTHR12903">
    <property type="entry name" value="MITOCHONDRIAL RIBOSOMAL PROTEIN L24"/>
    <property type="match status" value="1"/>
</dbReference>
<sequence>MAKIRKGDTVLVIAGKDKGTSGKVLDVLADRVLVEGVNRVKRHTQESTGDRGVKVGGILTVEAAIHISNVMLVDGDGKATRLGARQDDAGKNVRISRRTGKDI</sequence>
<dbReference type="InterPro" id="IPR041988">
    <property type="entry name" value="Ribosomal_uL24_KOW"/>
</dbReference>
<evidence type="ECO:0000256" key="1">
    <source>
        <dbReference type="ARBA" id="ARBA00010618"/>
    </source>
</evidence>
<dbReference type="InterPro" id="IPR003256">
    <property type="entry name" value="Ribosomal_uL24"/>
</dbReference>
<dbReference type="InterPro" id="IPR005824">
    <property type="entry name" value="KOW"/>
</dbReference>
<dbReference type="InterPro" id="IPR005825">
    <property type="entry name" value="Ribosomal_uL24_CS"/>
</dbReference>
<comment type="similarity">
    <text evidence="1">Belongs to the universal ribosomal protein uL24 family.</text>
</comment>
<evidence type="ECO:0000259" key="5">
    <source>
        <dbReference type="SMART" id="SM00739"/>
    </source>
</evidence>
<dbReference type="GO" id="GO:0006412">
    <property type="term" value="P:translation"/>
    <property type="evidence" value="ECO:0007669"/>
    <property type="project" value="InterPro"/>
</dbReference>
<feature type="domain" description="KOW" evidence="5">
    <location>
        <begin position="3"/>
        <end position="30"/>
    </location>
</feature>
<accession>A0A6J7J6F0</accession>
<evidence type="ECO:0000256" key="2">
    <source>
        <dbReference type="ARBA" id="ARBA00022980"/>
    </source>
</evidence>
<dbReference type="SUPFAM" id="SSF50104">
    <property type="entry name" value="Translation proteins SH3-like domain"/>
    <property type="match status" value="1"/>
</dbReference>
<dbReference type="GO" id="GO:1990904">
    <property type="term" value="C:ribonucleoprotein complex"/>
    <property type="evidence" value="ECO:0007669"/>
    <property type="project" value="UniProtKB-KW"/>
</dbReference>
<evidence type="ECO:0000256" key="3">
    <source>
        <dbReference type="ARBA" id="ARBA00023274"/>
    </source>
</evidence>
<dbReference type="Pfam" id="PF00467">
    <property type="entry name" value="KOW"/>
    <property type="match status" value="1"/>
</dbReference>
<dbReference type="Pfam" id="PF17136">
    <property type="entry name" value="ribosomal_L24"/>
    <property type="match status" value="1"/>
</dbReference>
<dbReference type="GO" id="GO:0003735">
    <property type="term" value="F:structural constituent of ribosome"/>
    <property type="evidence" value="ECO:0007669"/>
    <property type="project" value="InterPro"/>
</dbReference>
<evidence type="ECO:0000256" key="4">
    <source>
        <dbReference type="SAM" id="MobiDB-lite"/>
    </source>
</evidence>